<feature type="region of interest" description="Disordered" evidence="1">
    <location>
        <begin position="88"/>
        <end position="111"/>
    </location>
</feature>
<evidence type="ECO:0000313" key="2">
    <source>
        <dbReference type="EMBL" id="EAW13176.1"/>
    </source>
</evidence>
<feature type="region of interest" description="Disordered" evidence="1">
    <location>
        <begin position="1"/>
        <end position="27"/>
    </location>
</feature>
<dbReference type="RefSeq" id="XP_001274602.1">
    <property type="nucleotide sequence ID" value="XM_001274601.1"/>
</dbReference>
<proteinExistence type="predicted"/>
<dbReference type="EMBL" id="DS027049">
    <property type="protein sequence ID" value="EAW13176.1"/>
    <property type="molecule type" value="Genomic_DNA"/>
</dbReference>
<evidence type="ECO:0008006" key="4">
    <source>
        <dbReference type="Google" id="ProtNLM"/>
    </source>
</evidence>
<dbReference type="KEGG" id="act:ACLA_016220"/>
<evidence type="ECO:0000313" key="3">
    <source>
        <dbReference type="Proteomes" id="UP000006701"/>
    </source>
</evidence>
<gene>
    <name evidence="2" type="ORF">ACLA_016220</name>
</gene>
<organism evidence="2 3">
    <name type="scientific">Aspergillus clavatus (strain ATCC 1007 / CBS 513.65 / DSM 816 / NCTC 3887 / NRRL 1 / QM 1276 / 107)</name>
    <dbReference type="NCBI Taxonomy" id="344612"/>
    <lineage>
        <taxon>Eukaryota</taxon>
        <taxon>Fungi</taxon>
        <taxon>Dikarya</taxon>
        <taxon>Ascomycota</taxon>
        <taxon>Pezizomycotina</taxon>
        <taxon>Eurotiomycetes</taxon>
        <taxon>Eurotiomycetidae</taxon>
        <taxon>Eurotiales</taxon>
        <taxon>Aspergillaceae</taxon>
        <taxon>Aspergillus</taxon>
        <taxon>Aspergillus subgen. Fumigati</taxon>
    </lineage>
</organism>
<dbReference type="OrthoDB" id="1045822at2759"/>
<protein>
    <recommendedName>
        <fullName evidence="4">DUF614 domain protein</fullName>
    </recommendedName>
</protein>
<dbReference type="InterPro" id="IPR006461">
    <property type="entry name" value="PLAC_motif_containing"/>
</dbReference>
<dbReference type="Proteomes" id="UP000006701">
    <property type="component" value="Unassembled WGS sequence"/>
</dbReference>
<accession>A1CBQ8</accession>
<dbReference type="GeneID" id="4706565"/>
<dbReference type="VEuPathDB" id="FungiDB:ACLA_016220"/>
<name>A1CBQ8_ASPCL</name>
<dbReference type="eggNOG" id="ENOG502S5E0">
    <property type="taxonomic scope" value="Eukaryota"/>
</dbReference>
<reference evidence="2 3" key="1">
    <citation type="journal article" date="2008" name="PLoS Genet.">
        <title>Genomic islands in the pathogenic filamentous fungus Aspergillus fumigatus.</title>
        <authorList>
            <person name="Fedorova N.D."/>
            <person name="Khaldi N."/>
            <person name="Joardar V.S."/>
            <person name="Maiti R."/>
            <person name="Amedeo P."/>
            <person name="Anderson M.J."/>
            <person name="Crabtree J."/>
            <person name="Silva J.C."/>
            <person name="Badger J.H."/>
            <person name="Albarraq A."/>
            <person name="Angiuoli S."/>
            <person name="Bussey H."/>
            <person name="Bowyer P."/>
            <person name="Cotty P.J."/>
            <person name="Dyer P.S."/>
            <person name="Egan A."/>
            <person name="Galens K."/>
            <person name="Fraser-Liggett C.M."/>
            <person name="Haas B.J."/>
            <person name="Inman J.M."/>
            <person name="Kent R."/>
            <person name="Lemieux S."/>
            <person name="Malavazi I."/>
            <person name="Orvis J."/>
            <person name="Roemer T."/>
            <person name="Ronning C.M."/>
            <person name="Sundaram J.P."/>
            <person name="Sutton G."/>
            <person name="Turner G."/>
            <person name="Venter J.C."/>
            <person name="White O.R."/>
            <person name="Whitty B.R."/>
            <person name="Youngman P."/>
            <person name="Wolfe K.H."/>
            <person name="Goldman G.H."/>
            <person name="Wortman J.R."/>
            <person name="Jiang B."/>
            <person name="Denning D.W."/>
            <person name="Nierman W.C."/>
        </authorList>
    </citation>
    <scope>NUCLEOTIDE SEQUENCE [LARGE SCALE GENOMIC DNA]</scope>
    <source>
        <strain evidence="3">ATCC 1007 / CBS 513.65 / DSM 816 / NCTC 3887 / NRRL 1</strain>
    </source>
</reference>
<dbReference type="HOGENOM" id="CLU_050253_1_0_1"/>
<dbReference type="Pfam" id="PF04749">
    <property type="entry name" value="PLAC8"/>
    <property type="match status" value="1"/>
</dbReference>
<dbReference type="STRING" id="344612.A1CBQ8"/>
<feature type="region of interest" description="Disordered" evidence="1">
    <location>
        <begin position="49"/>
        <end position="73"/>
    </location>
</feature>
<dbReference type="AlphaFoldDB" id="A1CBQ8"/>
<dbReference type="OMA" id="CECSNIG"/>
<keyword evidence="3" id="KW-1185">Reference proteome</keyword>
<sequence>MHAPGQAIERHPIHPVPTTRDDPQPVEQQVTVADEVQPSFNEKAHLQQASIASAYPHSPPIEQHPAHFAPYAEDPSQQPVVYDAVVPAYSPRPQSPGPLPVKTNPEVSEQPPKNETIIIAPDANPLHSPQLPRFPPPIVTNAPHTPLPLPYHQPGQITHPNQVVKGGAWSHGLCECSNIGTCCLGSFCPCILYGRTQHRLSRKSRKEDPTNMLGYETCNGSCAAMALLCGCQWQHVAHAASSYKMRRNSRLGKRSAKELRKH</sequence>
<evidence type="ECO:0000256" key="1">
    <source>
        <dbReference type="SAM" id="MobiDB-lite"/>
    </source>
</evidence>